<protein>
    <submittedName>
        <fullName evidence="2">GMP synthase</fullName>
    </submittedName>
</protein>
<evidence type="ECO:0000313" key="3">
    <source>
        <dbReference type="Proteomes" id="UP000633219"/>
    </source>
</evidence>
<dbReference type="AlphaFoldDB" id="A0A936YR37"/>
<dbReference type="PANTHER" id="PTHR42695:SF5">
    <property type="entry name" value="GLUTAMINE AMIDOTRANSFERASE YLR126C-RELATED"/>
    <property type="match status" value="1"/>
</dbReference>
<comment type="caution">
    <text evidence="2">The sequence shown here is derived from an EMBL/GenBank/DDBJ whole genome shotgun (WGS) entry which is preliminary data.</text>
</comment>
<organism evidence="2 3">
    <name type="scientific">Rhizobium setariae</name>
    <dbReference type="NCBI Taxonomy" id="2801340"/>
    <lineage>
        <taxon>Bacteria</taxon>
        <taxon>Pseudomonadati</taxon>
        <taxon>Pseudomonadota</taxon>
        <taxon>Alphaproteobacteria</taxon>
        <taxon>Hyphomicrobiales</taxon>
        <taxon>Rhizobiaceae</taxon>
        <taxon>Rhizobium/Agrobacterium group</taxon>
        <taxon>Rhizobium</taxon>
    </lineage>
</organism>
<sequence length="235" mass="24924">MRVLIVENFGATDHGQVGVALGEAGAEIDVRKPYEGEALPDGPDEHDAIVVFGGEQSAMDDHIHPYLPALATLMRDFGEADKSVLGICLGSQVLARAYGAKNLLGAAPEFGWHLIEVNETAKSDPVLGGIATGFPIFQWHSDTFTLPEGAVLLASNSATPNQCFRIGRASYGTQFHFEANQEVVAAWKSGFAATIERTAPGWLADYPDHAEKHGAEADATGLAIARAWVATIGGR</sequence>
<dbReference type="RefSeq" id="WP_201657791.1">
    <property type="nucleotide sequence ID" value="NZ_JAEQNC010000005.1"/>
</dbReference>
<dbReference type="InterPro" id="IPR029062">
    <property type="entry name" value="Class_I_gatase-like"/>
</dbReference>
<dbReference type="EMBL" id="JAEQNC010000005">
    <property type="protein sequence ID" value="MBL0372679.1"/>
    <property type="molecule type" value="Genomic_DNA"/>
</dbReference>
<name>A0A936YR37_9HYPH</name>
<gene>
    <name evidence="2" type="ORF">JJB09_11625</name>
</gene>
<dbReference type="Pfam" id="PF00117">
    <property type="entry name" value="GATase"/>
    <property type="match status" value="1"/>
</dbReference>
<feature type="domain" description="Glutamine amidotransferase" evidence="1">
    <location>
        <begin position="21"/>
        <end position="180"/>
    </location>
</feature>
<dbReference type="PROSITE" id="PS51273">
    <property type="entry name" value="GATASE_TYPE_1"/>
    <property type="match status" value="1"/>
</dbReference>
<keyword evidence="3" id="KW-1185">Reference proteome</keyword>
<dbReference type="InterPro" id="IPR017926">
    <property type="entry name" value="GATASE"/>
</dbReference>
<dbReference type="CDD" id="cd01741">
    <property type="entry name" value="GATase1_1"/>
    <property type="match status" value="1"/>
</dbReference>
<dbReference type="Proteomes" id="UP000633219">
    <property type="component" value="Unassembled WGS sequence"/>
</dbReference>
<evidence type="ECO:0000313" key="2">
    <source>
        <dbReference type="EMBL" id="MBL0372679.1"/>
    </source>
</evidence>
<evidence type="ECO:0000259" key="1">
    <source>
        <dbReference type="Pfam" id="PF00117"/>
    </source>
</evidence>
<dbReference type="PANTHER" id="PTHR42695">
    <property type="entry name" value="GLUTAMINE AMIDOTRANSFERASE YLR126C-RELATED"/>
    <property type="match status" value="1"/>
</dbReference>
<dbReference type="InterPro" id="IPR044992">
    <property type="entry name" value="ChyE-like"/>
</dbReference>
<proteinExistence type="predicted"/>
<dbReference type="SUPFAM" id="SSF52317">
    <property type="entry name" value="Class I glutamine amidotransferase-like"/>
    <property type="match status" value="1"/>
</dbReference>
<dbReference type="Gene3D" id="3.40.50.880">
    <property type="match status" value="1"/>
</dbReference>
<accession>A0A936YR37</accession>
<reference evidence="2" key="1">
    <citation type="submission" date="2021-01" db="EMBL/GenBank/DDBJ databases">
        <title>Rhizobium sp. strain KVB221 16S ribosomal RNA gene Genome sequencing and assembly.</title>
        <authorList>
            <person name="Kang M."/>
        </authorList>
    </citation>
    <scope>NUCLEOTIDE SEQUENCE</scope>
    <source>
        <strain evidence="2">KVB221</strain>
    </source>
</reference>
<dbReference type="GO" id="GO:0005829">
    <property type="term" value="C:cytosol"/>
    <property type="evidence" value="ECO:0007669"/>
    <property type="project" value="TreeGrafter"/>
</dbReference>